<protein>
    <recommendedName>
        <fullName evidence="2">site-specific DNA-methyltransferase (adenine-specific)</fullName>
        <ecNumber evidence="2">2.1.1.72</ecNumber>
    </recommendedName>
</protein>
<keyword evidence="5" id="KW-0949">S-adenosyl-L-methionine</keyword>
<comment type="caution">
    <text evidence="10">The sequence shown here is derived from an EMBL/GenBank/DDBJ whole genome shotgun (WGS) entry which is preliminary data.</text>
</comment>
<keyword evidence="6" id="KW-0680">Restriction system</keyword>
<accession>A0ABT6U7D6</accession>
<keyword evidence="7" id="KW-0238">DNA-binding</keyword>
<evidence type="ECO:0000256" key="8">
    <source>
        <dbReference type="ARBA" id="ARBA00047942"/>
    </source>
</evidence>
<dbReference type="EMBL" id="JAOTLW010000001">
    <property type="protein sequence ID" value="MDI5829983.1"/>
    <property type="molecule type" value="Genomic_DNA"/>
</dbReference>
<evidence type="ECO:0000256" key="7">
    <source>
        <dbReference type="ARBA" id="ARBA00023125"/>
    </source>
</evidence>
<dbReference type="PANTHER" id="PTHR42933">
    <property type="entry name" value="SLR6095 PROTEIN"/>
    <property type="match status" value="1"/>
</dbReference>
<comment type="similarity">
    <text evidence="1">Belongs to the N(4)/N(6)-methyltransferase family.</text>
</comment>
<dbReference type="InterPro" id="IPR029063">
    <property type="entry name" value="SAM-dependent_MTases_sf"/>
</dbReference>
<evidence type="ECO:0000256" key="1">
    <source>
        <dbReference type="ARBA" id="ARBA00006594"/>
    </source>
</evidence>
<dbReference type="SUPFAM" id="SSF116734">
    <property type="entry name" value="DNA methylase specificity domain"/>
    <property type="match status" value="1"/>
</dbReference>
<gene>
    <name evidence="10" type="ORF">ODY93_00270</name>
</gene>
<dbReference type="EC" id="2.1.1.72" evidence="2"/>
<evidence type="ECO:0000256" key="6">
    <source>
        <dbReference type="ARBA" id="ARBA00022747"/>
    </source>
</evidence>
<dbReference type="Gene3D" id="3.90.220.20">
    <property type="entry name" value="DNA methylase specificity domains"/>
    <property type="match status" value="1"/>
</dbReference>
<sequence length="379" mass="42107">MELSQYYTPTSFSSILIANMLTIDADSVLDIGCGQASLLEAARHRWSTAKLIGYDIDPTNYSLKGKNLHIGFGDGLDPDLSSKILDTFGNIDISVANPPYTSVDMNRGIVRILKQACLFDCLPRNIKKIPSEIVFLAQNFLVLKDCGELGAILPASIISGEKWKHLREYLITEKRIGKVIQLPKKAFSNTEAATFAVVLDNRKSNSDSIELSSIDSKTSLKIDNVRCIKRLDYCYHSNGLNMHISKVNDGLIIFRGNKSSKEITSSSEPFIHTSDLKNIFQILSFEKRNYPKGAKVAKKGDFVVSRVGSRCIGKAAYINEGEVEVSDCITVLSGLDKELYIPFFKFGKFYENALSNALGTGAQYLTFEIIREALGMYDF</sequence>
<reference evidence="10 11" key="1">
    <citation type="submission" date="2022-09" db="EMBL/GenBank/DDBJ databases">
        <title>The outer-membrane cytochrome OmcA is essential for infection of Shewanella oneidensis by a zebrafish-associated bacteriophage.</title>
        <authorList>
            <person name="Grenfell A.W."/>
            <person name="Intile P."/>
            <person name="Mcfarlane J."/>
            <person name="Leung D."/>
            <person name="Abdalla K."/>
            <person name="Wold M."/>
            <person name="Kees E."/>
            <person name="Gralnick J."/>
        </authorList>
    </citation>
    <scope>NUCLEOTIDE SEQUENCE [LARGE SCALE GENOMIC DNA]</scope>
    <source>
        <strain evidence="10 11">NF-5</strain>
    </source>
</reference>
<keyword evidence="11" id="KW-1185">Reference proteome</keyword>
<comment type="catalytic activity">
    <reaction evidence="8">
        <text>a 2'-deoxyadenosine in DNA + S-adenosyl-L-methionine = an N(6)-methyl-2'-deoxyadenosine in DNA + S-adenosyl-L-homocysteine + H(+)</text>
        <dbReference type="Rhea" id="RHEA:15197"/>
        <dbReference type="Rhea" id="RHEA-COMP:12418"/>
        <dbReference type="Rhea" id="RHEA-COMP:12419"/>
        <dbReference type="ChEBI" id="CHEBI:15378"/>
        <dbReference type="ChEBI" id="CHEBI:57856"/>
        <dbReference type="ChEBI" id="CHEBI:59789"/>
        <dbReference type="ChEBI" id="CHEBI:90615"/>
        <dbReference type="ChEBI" id="CHEBI:90616"/>
        <dbReference type="EC" id="2.1.1.72"/>
    </reaction>
</comment>
<dbReference type="GO" id="GO:0008168">
    <property type="term" value="F:methyltransferase activity"/>
    <property type="evidence" value="ECO:0007669"/>
    <property type="project" value="UniProtKB-KW"/>
</dbReference>
<evidence type="ECO:0000256" key="5">
    <source>
        <dbReference type="ARBA" id="ARBA00022691"/>
    </source>
</evidence>
<evidence type="ECO:0000313" key="10">
    <source>
        <dbReference type="EMBL" id="MDI5829983.1"/>
    </source>
</evidence>
<dbReference type="PANTHER" id="PTHR42933:SF3">
    <property type="entry name" value="TYPE I RESTRICTION ENZYME MJAVIII METHYLASE SUBUNIT"/>
    <property type="match status" value="1"/>
</dbReference>
<evidence type="ECO:0000259" key="9">
    <source>
        <dbReference type="Pfam" id="PF02384"/>
    </source>
</evidence>
<dbReference type="PRINTS" id="PR00507">
    <property type="entry name" value="N12N6MTFRASE"/>
</dbReference>
<dbReference type="SUPFAM" id="SSF53335">
    <property type="entry name" value="S-adenosyl-L-methionine-dependent methyltransferases"/>
    <property type="match status" value="1"/>
</dbReference>
<organism evidence="10 11">
    <name type="scientific">Shewanella xiamenensis</name>
    <dbReference type="NCBI Taxonomy" id="332186"/>
    <lineage>
        <taxon>Bacteria</taxon>
        <taxon>Pseudomonadati</taxon>
        <taxon>Pseudomonadota</taxon>
        <taxon>Gammaproteobacteria</taxon>
        <taxon>Alteromonadales</taxon>
        <taxon>Shewanellaceae</taxon>
        <taxon>Shewanella</taxon>
    </lineage>
</organism>
<keyword evidence="3 10" id="KW-0489">Methyltransferase</keyword>
<dbReference type="InterPro" id="IPR003356">
    <property type="entry name" value="DNA_methylase_A-5"/>
</dbReference>
<dbReference type="InterPro" id="IPR051537">
    <property type="entry name" value="DNA_Adenine_Mtase"/>
</dbReference>
<dbReference type="GO" id="GO:0032259">
    <property type="term" value="P:methylation"/>
    <property type="evidence" value="ECO:0007669"/>
    <property type="project" value="UniProtKB-KW"/>
</dbReference>
<evidence type="ECO:0000256" key="4">
    <source>
        <dbReference type="ARBA" id="ARBA00022679"/>
    </source>
</evidence>
<dbReference type="InterPro" id="IPR044946">
    <property type="entry name" value="Restrct_endonuc_typeI_TRD_sf"/>
</dbReference>
<dbReference type="Gene3D" id="3.40.50.150">
    <property type="entry name" value="Vaccinia Virus protein VP39"/>
    <property type="match status" value="1"/>
</dbReference>
<keyword evidence="4" id="KW-0808">Transferase</keyword>
<name>A0ABT6U7D6_9GAMM</name>
<evidence type="ECO:0000313" key="11">
    <source>
        <dbReference type="Proteomes" id="UP001159075"/>
    </source>
</evidence>
<feature type="domain" description="DNA methylase adenine-specific" evidence="9">
    <location>
        <begin position="5"/>
        <end position="219"/>
    </location>
</feature>
<evidence type="ECO:0000256" key="2">
    <source>
        <dbReference type="ARBA" id="ARBA00011900"/>
    </source>
</evidence>
<dbReference type="RefSeq" id="WP_279751306.1">
    <property type="nucleotide sequence ID" value="NZ_JAOCID010000003.1"/>
</dbReference>
<dbReference type="Pfam" id="PF02384">
    <property type="entry name" value="N6_Mtase"/>
    <property type="match status" value="1"/>
</dbReference>
<evidence type="ECO:0000256" key="3">
    <source>
        <dbReference type="ARBA" id="ARBA00022603"/>
    </source>
</evidence>
<proteinExistence type="inferred from homology"/>
<dbReference type="Proteomes" id="UP001159075">
    <property type="component" value="Unassembled WGS sequence"/>
</dbReference>